<evidence type="ECO:0000256" key="9">
    <source>
        <dbReference type="ARBA" id="ARBA00022729"/>
    </source>
</evidence>
<dbReference type="SUPFAM" id="SSF50923">
    <property type="entry name" value="Hemopexin-like domain"/>
    <property type="match status" value="2"/>
</dbReference>
<dbReference type="EMBL" id="JANPWB010000012">
    <property type="protein sequence ID" value="KAJ1120869.1"/>
    <property type="molecule type" value="Genomic_DNA"/>
</dbReference>
<dbReference type="InterPro" id="IPR000585">
    <property type="entry name" value="Hemopexin-like_dom"/>
</dbReference>
<dbReference type="InterPro" id="IPR018487">
    <property type="entry name" value="Hemopexin-like_repeat"/>
</dbReference>
<feature type="repeat" description="Hemopexin" evidence="13">
    <location>
        <begin position="305"/>
        <end position="352"/>
    </location>
</feature>
<dbReference type="InterPro" id="IPR036375">
    <property type="entry name" value="Hemopexin-like_dom_sf"/>
</dbReference>
<evidence type="ECO:0000256" key="12">
    <source>
        <dbReference type="ARBA" id="ARBA00023180"/>
    </source>
</evidence>
<dbReference type="CDD" id="cd00094">
    <property type="entry name" value="HX"/>
    <property type="match status" value="1"/>
</dbReference>
<comment type="similarity">
    <text evidence="3">Belongs to the hemopexin family.</text>
</comment>
<organism evidence="15 16">
    <name type="scientific">Pleurodeles waltl</name>
    <name type="common">Iberian ribbed newt</name>
    <dbReference type="NCBI Taxonomy" id="8319"/>
    <lineage>
        <taxon>Eukaryota</taxon>
        <taxon>Metazoa</taxon>
        <taxon>Chordata</taxon>
        <taxon>Craniata</taxon>
        <taxon>Vertebrata</taxon>
        <taxon>Euteleostomi</taxon>
        <taxon>Amphibia</taxon>
        <taxon>Batrachia</taxon>
        <taxon>Caudata</taxon>
        <taxon>Salamandroidea</taxon>
        <taxon>Salamandridae</taxon>
        <taxon>Pleurodelinae</taxon>
        <taxon>Pleurodeles</taxon>
    </lineage>
</organism>
<feature type="chain" id="PRO_5043372702" description="Hemopexin" evidence="14">
    <location>
        <begin position="20"/>
        <end position="445"/>
    </location>
</feature>
<keyword evidence="12" id="KW-0325">Glycoprotein</keyword>
<name>A0AAV7NZF8_PLEWA</name>
<dbReference type="PROSITE" id="PS51642">
    <property type="entry name" value="HEMOPEXIN_2"/>
    <property type="match status" value="6"/>
</dbReference>
<feature type="repeat" description="Hemopexin" evidence="13">
    <location>
        <begin position="190"/>
        <end position="236"/>
    </location>
</feature>
<feature type="repeat" description="Hemopexin" evidence="13">
    <location>
        <begin position="144"/>
        <end position="189"/>
    </location>
</feature>
<dbReference type="GO" id="GO:0005615">
    <property type="term" value="C:extracellular space"/>
    <property type="evidence" value="ECO:0007669"/>
    <property type="project" value="TreeGrafter"/>
</dbReference>
<proteinExistence type="inferred from homology"/>
<dbReference type="InterPro" id="IPR051298">
    <property type="entry name" value="Heme_transport/Cell_adhesion"/>
</dbReference>
<comment type="subcellular location">
    <subcellularLocation>
        <location evidence="2">Secreted</location>
    </subcellularLocation>
</comment>
<accession>A0AAV7NZF8</accession>
<dbReference type="Pfam" id="PF00045">
    <property type="entry name" value="Hemopexin"/>
    <property type="match status" value="2"/>
</dbReference>
<feature type="repeat" description="Hemopexin" evidence="13">
    <location>
        <begin position="394"/>
        <end position="443"/>
    </location>
</feature>
<keyword evidence="8" id="KW-0479">Metal-binding</keyword>
<dbReference type="PANTHER" id="PTHR22917">
    <property type="entry name" value="HEMOPEXIN DOMAIN-CONTAINING PROTEIN"/>
    <property type="match status" value="1"/>
</dbReference>
<evidence type="ECO:0000256" key="8">
    <source>
        <dbReference type="ARBA" id="ARBA00022723"/>
    </source>
</evidence>
<evidence type="ECO:0000256" key="10">
    <source>
        <dbReference type="ARBA" id="ARBA00022737"/>
    </source>
</evidence>
<dbReference type="GO" id="GO:0046872">
    <property type="term" value="F:metal ion binding"/>
    <property type="evidence" value="ECO:0007669"/>
    <property type="project" value="UniProtKB-KW"/>
</dbReference>
<keyword evidence="10" id="KW-0677">Repeat</keyword>
<evidence type="ECO:0000256" key="2">
    <source>
        <dbReference type="ARBA" id="ARBA00004613"/>
    </source>
</evidence>
<evidence type="ECO:0000313" key="15">
    <source>
        <dbReference type="EMBL" id="KAJ1120869.1"/>
    </source>
</evidence>
<dbReference type="SMART" id="SM00120">
    <property type="entry name" value="HX"/>
    <property type="match status" value="7"/>
</dbReference>
<evidence type="ECO:0000256" key="5">
    <source>
        <dbReference type="ARBA" id="ARBA00022448"/>
    </source>
</evidence>
<dbReference type="FunFam" id="2.110.10.10:FF:000009">
    <property type="entry name" value="Hemopexin"/>
    <property type="match status" value="1"/>
</dbReference>
<dbReference type="PANTHER" id="PTHR22917:SF9">
    <property type="entry name" value="HEMOPEXIN"/>
    <property type="match status" value="1"/>
</dbReference>
<evidence type="ECO:0000313" key="16">
    <source>
        <dbReference type="Proteomes" id="UP001066276"/>
    </source>
</evidence>
<comment type="caution">
    <text evidence="15">The sequence shown here is derived from an EMBL/GenBank/DDBJ whole genome shotgun (WGS) entry which is preliminary data.</text>
</comment>
<feature type="signal peptide" evidence="14">
    <location>
        <begin position="1"/>
        <end position="19"/>
    </location>
</feature>
<evidence type="ECO:0000256" key="3">
    <source>
        <dbReference type="ARBA" id="ARBA00011072"/>
    </source>
</evidence>
<keyword evidence="6" id="KW-0964">Secreted</keyword>
<evidence type="ECO:0000256" key="14">
    <source>
        <dbReference type="SAM" id="SignalP"/>
    </source>
</evidence>
<keyword evidence="5" id="KW-0813">Transport</keyword>
<evidence type="ECO:0000256" key="1">
    <source>
        <dbReference type="ARBA" id="ARBA00002031"/>
    </source>
</evidence>
<evidence type="ECO:0000256" key="11">
    <source>
        <dbReference type="ARBA" id="ARBA00023004"/>
    </source>
</evidence>
<reference evidence="15" key="1">
    <citation type="journal article" date="2022" name="bioRxiv">
        <title>Sequencing and chromosome-scale assembly of the giantPleurodeles waltlgenome.</title>
        <authorList>
            <person name="Brown T."/>
            <person name="Elewa A."/>
            <person name="Iarovenko S."/>
            <person name="Subramanian E."/>
            <person name="Araus A.J."/>
            <person name="Petzold A."/>
            <person name="Susuki M."/>
            <person name="Suzuki K.-i.T."/>
            <person name="Hayashi T."/>
            <person name="Toyoda A."/>
            <person name="Oliveira C."/>
            <person name="Osipova E."/>
            <person name="Leigh N.D."/>
            <person name="Simon A."/>
            <person name="Yun M.H."/>
        </authorList>
    </citation>
    <scope>NUCLEOTIDE SEQUENCE</scope>
    <source>
        <strain evidence="15">20211129_DDA</strain>
        <tissue evidence="15">Liver</tissue>
    </source>
</reference>
<gene>
    <name evidence="15" type="ORF">NDU88_009018</name>
</gene>
<evidence type="ECO:0000256" key="13">
    <source>
        <dbReference type="PROSITE-ProRule" id="PRU01011"/>
    </source>
</evidence>
<sequence>MRGLVAAWCLCGALALGSGYPLIKVRPNDTGSNFFPDAHHNTGIAERCADKGFDAITLDDKGVMYYFRDEFVWKGYRGPAELINSTWPEIGAPIDAAFRIHHKNNPEAHERMFLFKGDKAWAYYENKLVPGYPKLISEEFPGVPSDLDSVVECPSGECKSDSILFFKGSSVYTYDLSQPPAMKERQWPLVQNCTAAVRWLEKHYCFQGVNFTRFNPVTGEVHRGYPLDSRDYFISCPGRGHGHETRKNATLMSIKNRCSNRSFEAFTSDDSGRIYGFRGGWYFRIDSKRDGWHAWPLSSIWKELTGIVDAAFNWENKMYFIQGSQVTIFLSDQLYTLVQGYPRPLQEELGVQQVDAAFTCPHSSDLYIIKGNTLTLVDLKQTPRLPGKEHIIVHQHVDSAMCNSQGVYVFDGPSFYLYKDVNELLLAQVHPQPRSIIAEFMDCTQ</sequence>
<evidence type="ECO:0000256" key="4">
    <source>
        <dbReference type="ARBA" id="ARBA00013632"/>
    </source>
</evidence>
<keyword evidence="9 14" id="KW-0732">Signal</keyword>
<keyword evidence="11" id="KW-0408">Iron</keyword>
<evidence type="ECO:0000256" key="7">
    <source>
        <dbReference type="ARBA" id="ARBA00022617"/>
    </source>
</evidence>
<protein>
    <recommendedName>
        <fullName evidence="4">Hemopexin</fullName>
    </recommendedName>
</protein>
<dbReference type="Gene3D" id="2.110.10.10">
    <property type="entry name" value="Hemopexin-like domain"/>
    <property type="match status" value="2"/>
</dbReference>
<comment type="function">
    <text evidence="1">Binds heme and transports it to the liver for breakdown and iron recovery, after which the free hemopexin returns to the circulation.</text>
</comment>
<feature type="repeat" description="Hemopexin" evidence="13">
    <location>
        <begin position="259"/>
        <end position="304"/>
    </location>
</feature>
<keyword evidence="16" id="KW-1185">Reference proteome</keyword>
<dbReference type="Proteomes" id="UP001066276">
    <property type="component" value="Chromosome 8"/>
</dbReference>
<keyword evidence="7" id="KW-0349">Heme</keyword>
<dbReference type="AlphaFoldDB" id="A0AAV7NZF8"/>
<feature type="repeat" description="Hemopexin" evidence="13">
    <location>
        <begin position="91"/>
        <end position="143"/>
    </location>
</feature>
<evidence type="ECO:0000256" key="6">
    <source>
        <dbReference type="ARBA" id="ARBA00022525"/>
    </source>
</evidence>